<dbReference type="EMBL" id="MN739546">
    <property type="protein sequence ID" value="QHT12471.1"/>
    <property type="molecule type" value="Genomic_DNA"/>
</dbReference>
<evidence type="ECO:0000313" key="3">
    <source>
        <dbReference type="EMBL" id="QHT12471.1"/>
    </source>
</evidence>
<evidence type="ECO:0000259" key="2">
    <source>
        <dbReference type="PROSITE" id="PS50164"/>
    </source>
</evidence>
<feature type="coiled-coil region" evidence="1">
    <location>
        <begin position="99"/>
        <end position="126"/>
    </location>
</feature>
<feature type="domain" description="GIY-YIG" evidence="2">
    <location>
        <begin position="9"/>
        <end position="97"/>
    </location>
</feature>
<reference evidence="3" key="1">
    <citation type="journal article" date="2020" name="Nature">
        <title>Giant virus diversity and host interactions through global metagenomics.</title>
        <authorList>
            <person name="Schulz F."/>
            <person name="Roux S."/>
            <person name="Paez-Espino D."/>
            <person name="Jungbluth S."/>
            <person name="Walsh D.A."/>
            <person name="Denef V.J."/>
            <person name="McMahon K.D."/>
            <person name="Konstantinidis K.T."/>
            <person name="Eloe-Fadrosh E.A."/>
            <person name="Kyrpides N.C."/>
            <person name="Woyke T."/>
        </authorList>
    </citation>
    <scope>NUCLEOTIDE SEQUENCE</scope>
    <source>
        <strain evidence="3">GVMAG-M-3300023174-129</strain>
    </source>
</reference>
<dbReference type="InterPro" id="IPR000305">
    <property type="entry name" value="GIY-YIG_endonuc"/>
</dbReference>
<dbReference type="AlphaFoldDB" id="A0A6C0D7H1"/>
<dbReference type="SMART" id="SM00465">
    <property type="entry name" value="GIYc"/>
    <property type="match status" value="1"/>
</dbReference>
<accession>A0A6C0D7H1</accession>
<keyword evidence="1" id="KW-0175">Coiled coil</keyword>
<protein>
    <recommendedName>
        <fullName evidence="2">GIY-YIG domain-containing protein</fullName>
    </recommendedName>
</protein>
<proteinExistence type="predicted"/>
<organism evidence="3">
    <name type="scientific">viral metagenome</name>
    <dbReference type="NCBI Taxonomy" id="1070528"/>
    <lineage>
        <taxon>unclassified sequences</taxon>
        <taxon>metagenomes</taxon>
        <taxon>organismal metagenomes</taxon>
    </lineage>
</organism>
<dbReference type="Gene3D" id="3.40.1440.10">
    <property type="entry name" value="GIY-YIG endonuclease"/>
    <property type="match status" value="1"/>
</dbReference>
<sequence>MTENINKYNEGKIYKLLSNNLYYYIGSTINSLNKRLSYHKQSSKKFPNRKIYKYINSIGWDNIKIELIENFSCSHKKELNERENYYIKQHIKDEKCLNIKKAVLNKEEIIQQHKQYREENKDKLKEYFTHYNIVNSIKRNEYNKEYVKENEEKVKNARKKYYENNKELITQKNNTYKETNKELVAKRKKIWAEKNTEHIKSHSKEYREENKEYIKEKTKKYYEENKEKILEKFKKYNETNKDKLKEKQAEYRAKNKEQIQCNCGGSYIKLGKSKHEKTNKHTKYIIEQQVLTHK</sequence>
<evidence type="ECO:0000256" key="1">
    <source>
        <dbReference type="SAM" id="Coils"/>
    </source>
</evidence>
<dbReference type="PROSITE" id="PS50164">
    <property type="entry name" value="GIY_YIG"/>
    <property type="match status" value="1"/>
</dbReference>
<name>A0A6C0D7H1_9ZZZZ</name>
<dbReference type="InterPro" id="IPR035901">
    <property type="entry name" value="GIY-YIG_endonuc_sf"/>
</dbReference>
<dbReference type="SUPFAM" id="SSF82771">
    <property type="entry name" value="GIY-YIG endonuclease"/>
    <property type="match status" value="1"/>
</dbReference>